<dbReference type="AlphaFoldDB" id="A0A917KXC5"/>
<gene>
    <name evidence="1" type="ORF">GCM10012282_33920</name>
</gene>
<protein>
    <recommendedName>
        <fullName evidence="3">DUF2958 domain-containing protein</fullName>
    </recommendedName>
</protein>
<organism evidence="1 2">
    <name type="scientific">Streptomyces lacrimifluminis</name>
    <dbReference type="NCBI Taxonomy" id="1500077"/>
    <lineage>
        <taxon>Bacteria</taxon>
        <taxon>Bacillati</taxon>
        <taxon>Actinomycetota</taxon>
        <taxon>Actinomycetes</taxon>
        <taxon>Kitasatosporales</taxon>
        <taxon>Streptomycetaceae</taxon>
        <taxon>Streptomyces</taxon>
    </lineage>
</organism>
<reference evidence="1" key="1">
    <citation type="journal article" date="2014" name="Int. J. Syst. Evol. Microbiol.">
        <title>Complete genome sequence of Corynebacterium casei LMG S-19264T (=DSM 44701T), isolated from a smear-ripened cheese.</title>
        <authorList>
            <consortium name="US DOE Joint Genome Institute (JGI-PGF)"/>
            <person name="Walter F."/>
            <person name="Albersmeier A."/>
            <person name="Kalinowski J."/>
            <person name="Ruckert C."/>
        </authorList>
    </citation>
    <scope>NUCLEOTIDE SEQUENCE</scope>
    <source>
        <strain evidence="1">CGMCC 4.7272</strain>
    </source>
</reference>
<accession>A0A917KXC5</accession>
<dbReference type="RefSeq" id="WP_189148170.1">
    <property type="nucleotide sequence ID" value="NZ_BAABER010000020.1"/>
</dbReference>
<sequence length="96" mass="11178">MKLLTKEIERQLPPLGANENDPDPIAWVKFFTPDSNWTWYGMEYDPEKRIFFGLVHGFETEYGHFSLDELEQARGLLGLPVERDKFFTPTPASDLE</sequence>
<comment type="caution">
    <text evidence="1">The sequence shown here is derived from an EMBL/GenBank/DDBJ whole genome shotgun (WGS) entry which is preliminary data.</text>
</comment>
<evidence type="ECO:0000313" key="2">
    <source>
        <dbReference type="Proteomes" id="UP000625682"/>
    </source>
</evidence>
<dbReference type="InterPro" id="IPR021341">
    <property type="entry name" value="DUF2958"/>
</dbReference>
<proteinExistence type="predicted"/>
<evidence type="ECO:0008006" key="3">
    <source>
        <dbReference type="Google" id="ProtNLM"/>
    </source>
</evidence>
<name>A0A917KXC5_9ACTN</name>
<keyword evidence="2" id="KW-1185">Reference proteome</keyword>
<dbReference type="EMBL" id="BMMU01000009">
    <property type="protein sequence ID" value="GGJ34379.1"/>
    <property type="molecule type" value="Genomic_DNA"/>
</dbReference>
<evidence type="ECO:0000313" key="1">
    <source>
        <dbReference type="EMBL" id="GGJ34379.1"/>
    </source>
</evidence>
<dbReference type="Proteomes" id="UP000625682">
    <property type="component" value="Unassembled WGS sequence"/>
</dbReference>
<dbReference type="Pfam" id="PF11171">
    <property type="entry name" value="DUF2958"/>
    <property type="match status" value="1"/>
</dbReference>
<reference evidence="1" key="2">
    <citation type="submission" date="2020-09" db="EMBL/GenBank/DDBJ databases">
        <authorList>
            <person name="Sun Q."/>
            <person name="Zhou Y."/>
        </authorList>
    </citation>
    <scope>NUCLEOTIDE SEQUENCE</scope>
    <source>
        <strain evidence="1">CGMCC 4.7272</strain>
    </source>
</reference>